<keyword evidence="17" id="KW-0255">Endonuclease</keyword>
<dbReference type="PROSITE" id="PS51068">
    <property type="entry name" value="FPG_CAT"/>
    <property type="match status" value="1"/>
</dbReference>
<keyword evidence="7" id="KW-0862">Zinc</keyword>
<dbReference type="InterPro" id="IPR010979">
    <property type="entry name" value="Ribosomal_uS13-like_H2TH"/>
</dbReference>
<dbReference type="CDD" id="cd08974">
    <property type="entry name" value="BaFpgNei_N_2"/>
    <property type="match status" value="1"/>
</dbReference>
<keyword evidence="17" id="KW-0540">Nuclease</keyword>
<proteinExistence type="inferred from homology"/>
<dbReference type="Gene3D" id="1.10.8.50">
    <property type="match status" value="1"/>
</dbReference>
<keyword evidence="8" id="KW-0238">DNA-binding</keyword>
<keyword evidence="4" id="KW-0227">DNA damage</keyword>
<keyword evidence="11" id="KW-0511">Multifunctional enzyme</keyword>
<organism evidence="17 18">
    <name type="scientific">Stenotrophomonas cyclobalanopsidis</name>
    <dbReference type="NCBI Taxonomy" id="2771362"/>
    <lineage>
        <taxon>Bacteria</taxon>
        <taxon>Pseudomonadati</taxon>
        <taxon>Pseudomonadota</taxon>
        <taxon>Gammaproteobacteria</taxon>
        <taxon>Lysobacterales</taxon>
        <taxon>Lysobacteraceae</taxon>
        <taxon>Stenotrophomonas</taxon>
    </lineage>
</organism>
<name>A0ABQ6T2Y8_9GAMM</name>
<dbReference type="InterPro" id="IPR012319">
    <property type="entry name" value="FPG_cat"/>
</dbReference>
<keyword evidence="9" id="KW-0234">DNA repair</keyword>
<dbReference type="SMART" id="SM00898">
    <property type="entry name" value="Fapy_DNA_glyco"/>
    <property type="match status" value="1"/>
</dbReference>
<evidence type="ECO:0000256" key="14">
    <source>
        <dbReference type="SAM" id="MobiDB-lite"/>
    </source>
</evidence>
<dbReference type="InterPro" id="IPR000214">
    <property type="entry name" value="Znf_DNA_glyclase/AP_lyase"/>
</dbReference>
<dbReference type="SUPFAM" id="SSF46946">
    <property type="entry name" value="S13-like H2TH domain"/>
    <property type="match status" value="1"/>
</dbReference>
<dbReference type="InterPro" id="IPR015886">
    <property type="entry name" value="H2TH_FPG"/>
</dbReference>
<feature type="region of interest" description="Disordered" evidence="14">
    <location>
        <begin position="246"/>
        <end position="267"/>
    </location>
</feature>
<evidence type="ECO:0000256" key="13">
    <source>
        <dbReference type="PROSITE-ProRule" id="PRU00391"/>
    </source>
</evidence>
<gene>
    <name evidence="17" type="ORF">FJU31_05845</name>
</gene>
<dbReference type="Pfam" id="PF01149">
    <property type="entry name" value="Fapy_DNA_glyco"/>
    <property type="match status" value="1"/>
</dbReference>
<evidence type="ECO:0000256" key="7">
    <source>
        <dbReference type="ARBA" id="ARBA00022833"/>
    </source>
</evidence>
<keyword evidence="12" id="KW-0326">Glycosidase</keyword>
<keyword evidence="6" id="KW-0378">Hydrolase</keyword>
<evidence type="ECO:0000256" key="8">
    <source>
        <dbReference type="ARBA" id="ARBA00023125"/>
    </source>
</evidence>
<evidence type="ECO:0000256" key="9">
    <source>
        <dbReference type="ARBA" id="ARBA00023204"/>
    </source>
</evidence>
<dbReference type="RefSeq" id="WP_150453905.1">
    <property type="nucleotide sequence ID" value="NZ_VYKI01000005.1"/>
</dbReference>
<comment type="catalytic activity">
    <reaction evidence="1">
        <text>Hydrolysis of DNA containing ring-opened 7-methylguanine residues, releasing 2,6-diamino-4-hydroxy-5-(N-methyl)formamidopyrimidine.</text>
        <dbReference type="EC" id="3.2.2.23"/>
    </reaction>
</comment>
<evidence type="ECO:0000256" key="5">
    <source>
        <dbReference type="ARBA" id="ARBA00022771"/>
    </source>
</evidence>
<evidence type="ECO:0000256" key="6">
    <source>
        <dbReference type="ARBA" id="ARBA00022801"/>
    </source>
</evidence>
<feature type="domain" description="Formamidopyrimidine-DNA glycosylase catalytic" evidence="16">
    <location>
        <begin position="2"/>
        <end position="78"/>
    </location>
</feature>
<keyword evidence="10" id="KW-0456">Lyase</keyword>
<dbReference type="GO" id="GO:0004519">
    <property type="term" value="F:endonuclease activity"/>
    <property type="evidence" value="ECO:0007669"/>
    <property type="project" value="UniProtKB-KW"/>
</dbReference>
<evidence type="ECO:0000256" key="1">
    <source>
        <dbReference type="ARBA" id="ARBA00001668"/>
    </source>
</evidence>
<dbReference type="Gene3D" id="3.20.190.10">
    <property type="entry name" value="MutM-like, N-terminal"/>
    <property type="match status" value="1"/>
</dbReference>
<evidence type="ECO:0000256" key="12">
    <source>
        <dbReference type="ARBA" id="ARBA00023295"/>
    </source>
</evidence>
<evidence type="ECO:0000256" key="4">
    <source>
        <dbReference type="ARBA" id="ARBA00022763"/>
    </source>
</evidence>
<evidence type="ECO:0000313" key="17">
    <source>
        <dbReference type="EMBL" id="KAA9001485.1"/>
    </source>
</evidence>
<evidence type="ECO:0000256" key="11">
    <source>
        <dbReference type="ARBA" id="ARBA00023268"/>
    </source>
</evidence>
<comment type="similarity">
    <text evidence="2">Belongs to the FPG family.</text>
</comment>
<evidence type="ECO:0000256" key="2">
    <source>
        <dbReference type="ARBA" id="ARBA00009409"/>
    </source>
</evidence>
<sequence>MPEGPSIVLLREEAARFRGRTVRHVGGNSRVDLAPLVGRRIKAVRSWGKHFLLEFSHVSLRIHLMLFGSYRINERKDGVPRVSLQFDREELNFYACSVKLIEQPLDDVYDWRADVMNDAWDARLARRKLKAMPDALVCDALLDQTVFSGVGNIIKNEVLFRIAVHPGSRVGDLPPRVLTRLIDEARNYSFDFLRWKRGHELKKHWQVHARKACPGCGGPISKLYMGTTQRRTFFCPGCQRLYGPADAPSLPTEQAASSRRSRPKVPR</sequence>
<dbReference type="SUPFAM" id="SSF81624">
    <property type="entry name" value="N-terminal domain of MutM-like DNA repair proteins"/>
    <property type="match status" value="1"/>
</dbReference>
<dbReference type="SUPFAM" id="SSF57716">
    <property type="entry name" value="Glucocorticoid receptor-like (DNA-binding domain)"/>
    <property type="match status" value="1"/>
</dbReference>
<dbReference type="SMART" id="SM01232">
    <property type="entry name" value="H2TH"/>
    <property type="match status" value="1"/>
</dbReference>
<dbReference type="Proteomes" id="UP000326367">
    <property type="component" value="Unassembled WGS sequence"/>
</dbReference>
<keyword evidence="3" id="KW-0479">Metal-binding</keyword>
<evidence type="ECO:0000259" key="16">
    <source>
        <dbReference type="PROSITE" id="PS51068"/>
    </source>
</evidence>
<accession>A0ABQ6T2Y8</accession>
<dbReference type="PANTHER" id="PTHR22993:SF9">
    <property type="entry name" value="FORMAMIDOPYRIMIDINE-DNA GLYCOSYLASE"/>
    <property type="match status" value="1"/>
</dbReference>
<evidence type="ECO:0000256" key="3">
    <source>
        <dbReference type="ARBA" id="ARBA00022723"/>
    </source>
</evidence>
<dbReference type="Pfam" id="PF06831">
    <property type="entry name" value="H2TH"/>
    <property type="match status" value="1"/>
</dbReference>
<dbReference type="PROSITE" id="PS51066">
    <property type="entry name" value="ZF_FPG_2"/>
    <property type="match status" value="1"/>
</dbReference>
<protein>
    <submittedName>
        <fullName evidence="17">Endonuclease</fullName>
    </submittedName>
</protein>
<evidence type="ECO:0000259" key="15">
    <source>
        <dbReference type="PROSITE" id="PS51066"/>
    </source>
</evidence>
<keyword evidence="18" id="KW-1185">Reference proteome</keyword>
<keyword evidence="5 13" id="KW-0863">Zinc-finger</keyword>
<dbReference type="EMBL" id="VYKI01000005">
    <property type="protein sequence ID" value="KAA9001485.1"/>
    <property type="molecule type" value="Genomic_DNA"/>
</dbReference>
<comment type="caution">
    <text evidence="17">The sequence shown here is derived from an EMBL/GenBank/DDBJ whole genome shotgun (WGS) entry which is preliminary data.</text>
</comment>
<dbReference type="PANTHER" id="PTHR22993">
    <property type="entry name" value="FORMAMIDOPYRIMIDINE-DNA GLYCOSYLASE"/>
    <property type="match status" value="1"/>
</dbReference>
<feature type="domain" description="FPG-type" evidence="15">
    <location>
        <begin position="206"/>
        <end position="240"/>
    </location>
</feature>
<evidence type="ECO:0000256" key="10">
    <source>
        <dbReference type="ARBA" id="ARBA00023239"/>
    </source>
</evidence>
<dbReference type="InterPro" id="IPR035937">
    <property type="entry name" value="FPG_N"/>
</dbReference>
<evidence type="ECO:0000313" key="18">
    <source>
        <dbReference type="Proteomes" id="UP000326367"/>
    </source>
</evidence>
<reference evidence="17 18" key="1">
    <citation type="journal article" date="2020" name="Antonie Van Leeuwenhoek">
        <title>Stenotrophomonas cyclobalanopsidis sp. nov., isolated from the leaf spot disease of Cyclobalanopsis patelliformis.</title>
        <authorList>
            <person name="Bian D.R."/>
            <person name="Xue H."/>
            <person name="Piao C.G."/>
            <person name="Li Y."/>
        </authorList>
    </citation>
    <scope>NUCLEOTIDE SEQUENCE [LARGE SCALE GENOMIC DNA]</scope>
    <source>
        <strain evidence="17 18">TPQG1-4</strain>
    </source>
</reference>